<proteinExistence type="predicted"/>
<comment type="caution">
    <text evidence="2">The sequence shown here is derived from an EMBL/GenBank/DDBJ whole genome shotgun (WGS) entry which is preliminary data.</text>
</comment>
<protein>
    <submittedName>
        <fullName evidence="2">Uncharacterized protein</fullName>
    </submittedName>
</protein>
<evidence type="ECO:0000256" key="1">
    <source>
        <dbReference type="SAM" id="Phobius"/>
    </source>
</evidence>
<feature type="transmembrane region" description="Helical" evidence="1">
    <location>
        <begin position="55"/>
        <end position="79"/>
    </location>
</feature>
<dbReference type="AlphaFoldDB" id="A0AAD1XSU7"/>
<keyword evidence="1" id="KW-1133">Transmembrane helix</keyword>
<gene>
    <name evidence="2" type="ORF">ECRASSUSDP1_LOCUS19649</name>
</gene>
<keyword evidence="1" id="KW-0812">Transmembrane</keyword>
<name>A0AAD1XSU7_EUPCR</name>
<evidence type="ECO:0000313" key="3">
    <source>
        <dbReference type="Proteomes" id="UP001295684"/>
    </source>
</evidence>
<evidence type="ECO:0000313" key="2">
    <source>
        <dbReference type="EMBL" id="CAI2378254.1"/>
    </source>
</evidence>
<dbReference type="EMBL" id="CAMPGE010019960">
    <property type="protein sequence ID" value="CAI2378254.1"/>
    <property type="molecule type" value="Genomic_DNA"/>
</dbReference>
<accession>A0AAD1XSU7</accession>
<reference evidence="2" key="1">
    <citation type="submission" date="2023-07" db="EMBL/GenBank/DDBJ databases">
        <authorList>
            <consortium name="AG Swart"/>
            <person name="Singh M."/>
            <person name="Singh A."/>
            <person name="Seah K."/>
            <person name="Emmerich C."/>
        </authorList>
    </citation>
    <scope>NUCLEOTIDE SEQUENCE</scope>
    <source>
        <strain evidence="2">DP1</strain>
    </source>
</reference>
<feature type="transmembrane region" description="Helical" evidence="1">
    <location>
        <begin position="91"/>
        <end position="115"/>
    </location>
</feature>
<dbReference type="Proteomes" id="UP001295684">
    <property type="component" value="Unassembled WGS sequence"/>
</dbReference>
<sequence>MNSEDEEQNLLLTEFRWKKIKPSIFILSIAGSLFGLFALFALAEMILAFIANTHIFGFIVGLIQFATCIILVIILVIYYRKLGLQTWMWKALYVLSAVSVLGFVLVLCFLCIKIMNFSQPPLKRGTVVVNTEFNKECLDAINLCSKTTPQSRIKYSATFDKDQGHYYVQTSHTDWFLGFITDGLYEITVEEKEAEGKEKKCFTENNEICVYATCYKRISAVGTKCGNLWSSFEECLKTKPNPNKQDERWQKCLGNP</sequence>
<keyword evidence="1" id="KW-0472">Membrane</keyword>
<feature type="transmembrane region" description="Helical" evidence="1">
    <location>
        <begin position="24"/>
        <end position="49"/>
    </location>
</feature>
<keyword evidence="3" id="KW-1185">Reference proteome</keyword>
<organism evidence="2 3">
    <name type="scientific">Euplotes crassus</name>
    <dbReference type="NCBI Taxonomy" id="5936"/>
    <lineage>
        <taxon>Eukaryota</taxon>
        <taxon>Sar</taxon>
        <taxon>Alveolata</taxon>
        <taxon>Ciliophora</taxon>
        <taxon>Intramacronucleata</taxon>
        <taxon>Spirotrichea</taxon>
        <taxon>Hypotrichia</taxon>
        <taxon>Euplotida</taxon>
        <taxon>Euplotidae</taxon>
        <taxon>Moneuplotes</taxon>
    </lineage>
</organism>